<comment type="caution">
    <text evidence="2">The sequence shown here is derived from an EMBL/GenBank/DDBJ whole genome shotgun (WGS) entry which is preliminary data.</text>
</comment>
<feature type="domain" description="SGNH hydrolase-type esterase" evidence="1">
    <location>
        <begin position="43"/>
        <end position="218"/>
    </location>
</feature>
<dbReference type="Pfam" id="PF13472">
    <property type="entry name" value="Lipase_GDSL_2"/>
    <property type="match status" value="1"/>
</dbReference>
<dbReference type="STRING" id="1423804.FD14_GL001905"/>
<dbReference type="EMBL" id="AYZM01000148">
    <property type="protein sequence ID" value="KRN18581.1"/>
    <property type="molecule type" value="Genomic_DNA"/>
</dbReference>
<organism evidence="2 3">
    <name type="scientific">Secundilactobacillus similis DSM 23365 = JCM 2765</name>
    <dbReference type="NCBI Taxonomy" id="1423804"/>
    <lineage>
        <taxon>Bacteria</taxon>
        <taxon>Bacillati</taxon>
        <taxon>Bacillota</taxon>
        <taxon>Bacilli</taxon>
        <taxon>Lactobacillales</taxon>
        <taxon>Lactobacillaceae</taxon>
        <taxon>Secundilactobacillus</taxon>
    </lineage>
</organism>
<dbReference type="Proteomes" id="UP000051442">
    <property type="component" value="Unassembled WGS sequence"/>
</dbReference>
<dbReference type="InterPro" id="IPR013830">
    <property type="entry name" value="SGNH_hydro"/>
</dbReference>
<evidence type="ECO:0000313" key="2">
    <source>
        <dbReference type="EMBL" id="KRN18581.1"/>
    </source>
</evidence>
<dbReference type="InterPro" id="IPR051532">
    <property type="entry name" value="Ester_Hydrolysis_Enzymes"/>
</dbReference>
<accession>A0A0R2EXE1</accession>
<dbReference type="InterPro" id="IPR036514">
    <property type="entry name" value="SGNH_hydro_sf"/>
</dbReference>
<reference evidence="2 3" key="1">
    <citation type="journal article" date="2015" name="Genome Announc.">
        <title>Expanding the biotechnology potential of lactobacilli through comparative genomics of 213 strains and associated genera.</title>
        <authorList>
            <person name="Sun Z."/>
            <person name="Harris H.M."/>
            <person name="McCann A."/>
            <person name="Guo C."/>
            <person name="Argimon S."/>
            <person name="Zhang W."/>
            <person name="Yang X."/>
            <person name="Jeffery I.B."/>
            <person name="Cooney J.C."/>
            <person name="Kagawa T.F."/>
            <person name="Liu W."/>
            <person name="Song Y."/>
            <person name="Salvetti E."/>
            <person name="Wrobel A."/>
            <person name="Rasinkangas P."/>
            <person name="Parkhill J."/>
            <person name="Rea M.C."/>
            <person name="O'Sullivan O."/>
            <person name="Ritari J."/>
            <person name="Douillard F.P."/>
            <person name="Paul Ross R."/>
            <person name="Yang R."/>
            <person name="Briner A.E."/>
            <person name="Felis G.E."/>
            <person name="de Vos W.M."/>
            <person name="Barrangou R."/>
            <person name="Klaenhammer T.R."/>
            <person name="Caufield P.W."/>
            <person name="Cui Y."/>
            <person name="Zhang H."/>
            <person name="O'Toole P.W."/>
        </authorList>
    </citation>
    <scope>NUCLEOTIDE SEQUENCE [LARGE SCALE GENOMIC DNA]</scope>
    <source>
        <strain evidence="2 3">DSM 23365</strain>
    </source>
</reference>
<dbReference type="AlphaFoldDB" id="A0A0R2EXE1"/>
<dbReference type="PANTHER" id="PTHR30383:SF27">
    <property type="entry name" value="SPORE GERMINATION LIPASE LIPC"/>
    <property type="match status" value="1"/>
</dbReference>
<gene>
    <name evidence="2" type="ORF">FD14_GL001905</name>
</gene>
<protein>
    <recommendedName>
        <fullName evidence="1">SGNH hydrolase-type esterase domain-containing protein</fullName>
    </recommendedName>
</protein>
<dbReference type="SUPFAM" id="SSF52266">
    <property type="entry name" value="SGNH hydrolase"/>
    <property type="match status" value="1"/>
</dbReference>
<evidence type="ECO:0000259" key="1">
    <source>
        <dbReference type="Pfam" id="PF13472"/>
    </source>
</evidence>
<dbReference type="Gene3D" id="3.40.50.1110">
    <property type="entry name" value="SGNH hydrolase"/>
    <property type="match status" value="1"/>
</dbReference>
<sequence length="298" mass="33603">MGILIGLLIIIGGGLWWFQQRNQSATPITTHHVTPTKSVRVVAVGDSLTQGIGYADDHQGYLPMLKQQLETDYRVKVRTQNFGIGGERSDQIDKRVTHKARLRLALKRADVIAVTVGGNDLLQKLEKNILVDSSSQLAAKLAPAKVTYQQKLTQLIQDIHQVNPKAQVYLFGIYNPVYVYFSTASMITDAVDQWNQVNQKVASQVSGTHFVTINQQLSYGQYQSETAKAKLKQETKKTNQQYVDPAEVEKLLQDQTSDEKNDYLSTHDHFHPNKRGYTIMAKQLKQAIGQHVNWSTRN</sequence>
<keyword evidence="3" id="KW-1185">Reference proteome</keyword>
<proteinExistence type="predicted"/>
<dbReference type="GO" id="GO:0004622">
    <property type="term" value="F:phosphatidylcholine lysophospholipase activity"/>
    <property type="evidence" value="ECO:0007669"/>
    <property type="project" value="TreeGrafter"/>
</dbReference>
<name>A0A0R2EXE1_9LACO</name>
<evidence type="ECO:0000313" key="3">
    <source>
        <dbReference type="Proteomes" id="UP000051442"/>
    </source>
</evidence>
<dbReference type="PATRIC" id="fig|1423804.4.peg.2065"/>
<dbReference type="PANTHER" id="PTHR30383">
    <property type="entry name" value="THIOESTERASE 1/PROTEASE 1/LYSOPHOSPHOLIPASE L1"/>
    <property type="match status" value="1"/>
</dbReference>